<evidence type="ECO:0000313" key="2">
    <source>
        <dbReference type="EMBL" id="OCX71005.1"/>
    </source>
</evidence>
<gene>
    <name evidence="1" type="ORF">A6M23_15305</name>
    <name evidence="2" type="ORF">A6P07_12755</name>
</gene>
<evidence type="ECO:0000313" key="4">
    <source>
        <dbReference type="Proteomes" id="UP000095008"/>
    </source>
</evidence>
<name>A0A1C2I0F0_ACITH</name>
<dbReference type="EMBL" id="LWRY01000213">
    <property type="protein sequence ID" value="OCX69462.1"/>
    <property type="molecule type" value="Genomic_DNA"/>
</dbReference>
<dbReference type="Proteomes" id="UP000094893">
    <property type="component" value="Unassembled WGS sequence"/>
</dbReference>
<sequence>MELVHKDAQSVTIRFDKKDLSKIVEPLVKNAESFAKDTLDMAYLVAEQDYRIDDHFQQPPHAFD</sequence>
<evidence type="ECO:0000313" key="1">
    <source>
        <dbReference type="EMBL" id="OCX69462.1"/>
    </source>
</evidence>
<protein>
    <submittedName>
        <fullName evidence="1">Uncharacterized protein</fullName>
    </submittedName>
</protein>
<organism evidence="1 4">
    <name type="scientific">Acidithiobacillus thiooxidans</name>
    <name type="common">Thiobacillus thiooxidans</name>
    <dbReference type="NCBI Taxonomy" id="930"/>
    <lineage>
        <taxon>Bacteria</taxon>
        <taxon>Pseudomonadati</taxon>
        <taxon>Pseudomonadota</taxon>
        <taxon>Acidithiobacillia</taxon>
        <taxon>Acidithiobacillales</taxon>
        <taxon>Acidithiobacillaceae</taxon>
        <taxon>Acidithiobacillus</taxon>
    </lineage>
</organism>
<evidence type="ECO:0000313" key="3">
    <source>
        <dbReference type="Proteomes" id="UP000094893"/>
    </source>
</evidence>
<proteinExistence type="predicted"/>
<dbReference type="AlphaFoldDB" id="A0A1C2I0F0"/>
<accession>A0A1C2I0F0</accession>
<dbReference type="Proteomes" id="UP000095008">
    <property type="component" value="Unassembled WGS sequence"/>
</dbReference>
<comment type="caution">
    <text evidence="1">The sequence shown here is derived from an EMBL/GenBank/DDBJ whole genome shotgun (WGS) entry which is preliminary data.</text>
</comment>
<dbReference type="OrthoDB" id="5785952at2"/>
<keyword evidence="4" id="KW-1185">Reference proteome</keyword>
<reference evidence="1 3" key="1">
    <citation type="journal article" date="2016" name="Int. J. Mol. Sci.">
        <title>Comparative genomics of the extreme acidophile Acidithiobacillus thiooxidans reveals intraspecific divergence and niche adaptation.</title>
        <authorList>
            <person name="Zhang X."/>
            <person name="Feng X."/>
            <person name="Tao J."/>
            <person name="Ma L."/>
            <person name="Xiao Y."/>
            <person name="Liang Y."/>
            <person name="Liu X."/>
            <person name="Yin H."/>
        </authorList>
    </citation>
    <scope>NUCLEOTIDE SEQUENCE [LARGE SCALE GENOMIC DNA]</scope>
    <source>
        <strain evidence="2 3">A02</strain>
        <strain evidence="1">DXS-W</strain>
    </source>
</reference>
<dbReference type="EMBL" id="LWSA01000181">
    <property type="protein sequence ID" value="OCX71005.1"/>
    <property type="molecule type" value="Genomic_DNA"/>
</dbReference>
<dbReference type="eggNOG" id="ENOG5031X7G">
    <property type="taxonomic scope" value="Bacteria"/>
</dbReference>
<dbReference type="RefSeq" id="WP_024894827.1">
    <property type="nucleotide sequence ID" value="NZ_LWRY01000213.1"/>
</dbReference>